<organism evidence="1 2">
    <name type="scientific">Scutellospora calospora</name>
    <dbReference type="NCBI Taxonomy" id="85575"/>
    <lineage>
        <taxon>Eukaryota</taxon>
        <taxon>Fungi</taxon>
        <taxon>Fungi incertae sedis</taxon>
        <taxon>Mucoromycota</taxon>
        <taxon>Glomeromycotina</taxon>
        <taxon>Glomeromycetes</taxon>
        <taxon>Diversisporales</taxon>
        <taxon>Gigasporaceae</taxon>
        <taxon>Scutellospora</taxon>
    </lineage>
</organism>
<name>A0ACA9KD22_9GLOM</name>
<evidence type="ECO:0000313" key="2">
    <source>
        <dbReference type="Proteomes" id="UP000789860"/>
    </source>
</evidence>
<protein>
    <submittedName>
        <fullName evidence="1">1052_t:CDS:1</fullName>
    </submittedName>
</protein>
<accession>A0ACA9KD22</accession>
<dbReference type="Proteomes" id="UP000789860">
    <property type="component" value="Unassembled WGS sequence"/>
</dbReference>
<evidence type="ECO:0000313" key="1">
    <source>
        <dbReference type="EMBL" id="CAG8465273.1"/>
    </source>
</evidence>
<reference evidence="1" key="1">
    <citation type="submission" date="2021-06" db="EMBL/GenBank/DDBJ databases">
        <authorList>
            <person name="Kallberg Y."/>
            <person name="Tangrot J."/>
            <person name="Rosling A."/>
        </authorList>
    </citation>
    <scope>NUCLEOTIDE SEQUENCE</scope>
    <source>
        <strain evidence="1">AU212A</strain>
    </source>
</reference>
<dbReference type="EMBL" id="CAJVPM010001353">
    <property type="protein sequence ID" value="CAG8465273.1"/>
    <property type="molecule type" value="Genomic_DNA"/>
</dbReference>
<gene>
    <name evidence="1" type="ORF">SCALOS_LOCUS1790</name>
</gene>
<proteinExistence type="predicted"/>
<keyword evidence="2" id="KW-1185">Reference proteome</keyword>
<comment type="caution">
    <text evidence="1">The sequence shown here is derived from an EMBL/GenBank/DDBJ whole genome shotgun (WGS) entry which is preliminary data.</text>
</comment>
<feature type="non-terminal residue" evidence="1">
    <location>
        <position position="1"/>
    </location>
</feature>
<sequence length="69" mass="7758">LAFYETKGGNQDKAKLEHAKSTGYERKVRAYLDSQGMVKLEHAKSTGYERKVRAYLDCLRGLAGKPPLN</sequence>